<protein>
    <recommendedName>
        <fullName evidence="3">AAA+ ATPase domain-containing protein</fullName>
    </recommendedName>
</protein>
<accession>A0A1F7X9T5</accession>
<dbReference type="InterPro" id="IPR027417">
    <property type="entry name" value="P-loop_NTPase"/>
</dbReference>
<proteinExistence type="predicted"/>
<evidence type="ECO:0000313" key="2">
    <source>
        <dbReference type="Proteomes" id="UP000177053"/>
    </source>
</evidence>
<dbReference type="AlphaFoldDB" id="A0A1F7X9T5"/>
<dbReference type="EMBL" id="MGFS01000011">
    <property type="protein sequence ID" value="OGM11790.1"/>
    <property type="molecule type" value="Genomic_DNA"/>
</dbReference>
<name>A0A1F7X9T5_9BACT</name>
<dbReference type="Proteomes" id="UP000177053">
    <property type="component" value="Unassembled WGS sequence"/>
</dbReference>
<sequence>MTEKDYQELHRRSRINSEQIREMWRGDAEKILERFVHGDTMVVVTGPGGSGKTVNLIPQMIEVGAEQGYTCKGVDCQALSGLDWSQLPISLKKRAGEVTGKQDVLLLDEADCLQDKDVLLAQLVEVVHNWGYIGIVALIREESPGDKMDEITRWIDSEIAHNGKPSSYRIEPKKLPPKLAEEFLLISGVERDQARYIVDNFPTYPRVLVQLQGLKTEQKIKDYWEDLVIRQKRGLGFGFSESDVIDTYKKLGI</sequence>
<dbReference type="SUPFAM" id="SSF52540">
    <property type="entry name" value="P-loop containing nucleoside triphosphate hydrolases"/>
    <property type="match status" value="1"/>
</dbReference>
<evidence type="ECO:0008006" key="3">
    <source>
        <dbReference type="Google" id="ProtNLM"/>
    </source>
</evidence>
<evidence type="ECO:0000313" key="1">
    <source>
        <dbReference type="EMBL" id="OGM11790.1"/>
    </source>
</evidence>
<reference evidence="1 2" key="1">
    <citation type="journal article" date="2016" name="Nat. Commun.">
        <title>Thousands of microbial genomes shed light on interconnected biogeochemical processes in an aquifer system.</title>
        <authorList>
            <person name="Anantharaman K."/>
            <person name="Brown C.T."/>
            <person name="Hug L.A."/>
            <person name="Sharon I."/>
            <person name="Castelle C.J."/>
            <person name="Probst A.J."/>
            <person name="Thomas B.C."/>
            <person name="Singh A."/>
            <person name="Wilkins M.J."/>
            <person name="Karaoz U."/>
            <person name="Brodie E.L."/>
            <person name="Williams K.H."/>
            <person name="Hubbard S.S."/>
            <person name="Banfield J.F."/>
        </authorList>
    </citation>
    <scope>NUCLEOTIDE SEQUENCE [LARGE SCALE GENOMIC DNA]</scope>
</reference>
<gene>
    <name evidence="1" type="ORF">A2Z22_04440</name>
</gene>
<organism evidence="1 2">
    <name type="scientific">Candidatus Woesebacteria bacterium RBG_16_34_12</name>
    <dbReference type="NCBI Taxonomy" id="1802480"/>
    <lineage>
        <taxon>Bacteria</taxon>
        <taxon>Candidatus Woeseibacteriota</taxon>
    </lineage>
</organism>
<comment type="caution">
    <text evidence="1">The sequence shown here is derived from an EMBL/GenBank/DDBJ whole genome shotgun (WGS) entry which is preliminary data.</text>
</comment>